<dbReference type="CDD" id="cd00093">
    <property type="entry name" value="HTH_XRE"/>
    <property type="match status" value="1"/>
</dbReference>
<organism evidence="2 3">
    <name type="scientific">Kineosphaera limosa NBRC 100340</name>
    <dbReference type="NCBI Taxonomy" id="1184609"/>
    <lineage>
        <taxon>Bacteria</taxon>
        <taxon>Bacillati</taxon>
        <taxon>Actinomycetota</taxon>
        <taxon>Actinomycetes</taxon>
        <taxon>Micrococcales</taxon>
        <taxon>Dermatophilaceae</taxon>
        <taxon>Kineosphaera</taxon>
    </lineage>
</organism>
<dbReference type="PROSITE" id="PS50943">
    <property type="entry name" value="HTH_CROC1"/>
    <property type="match status" value="1"/>
</dbReference>
<dbReference type="Gene3D" id="1.10.260.40">
    <property type="entry name" value="lambda repressor-like DNA-binding domains"/>
    <property type="match status" value="1"/>
</dbReference>
<dbReference type="SUPFAM" id="SSF47413">
    <property type="entry name" value="lambda repressor-like DNA-binding domains"/>
    <property type="match status" value="1"/>
</dbReference>
<proteinExistence type="predicted"/>
<dbReference type="eggNOG" id="COG3620">
    <property type="taxonomic scope" value="Bacteria"/>
</dbReference>
<feature type="domain" description="HTH cro/C1-type" evidence="1">
    <location>
        <begin position="11"/>
        <end position="59"/>
    </location>
</feature>
<accession>K6WSQ0</accession>
<reference evidence="2 3" key="1">
    <citation type="submission" date="2012-08" db="EMBL/GenBank/DDBJ databases">
        <title>Whole genome shotgun sequence of Kineosphaera limosa NBRC 100340.</title>
        <authorList>
            <person name="Yoshida I."/>
            <person name="Isaki S."/>
            <person name="Hosoyama A."/>
            <person name="Tsuchikane K."/>
            <person name="Katsumata H."/>
            <person name="Ando Y."/>
            <person name="Ohji S."/>
            <person name="Hamada M."/>
            <person name="Tamura T."/>
            <person name="Yamazoe A."/>
            <person name="Yamazaki S."/>
            <person name="Fujita N."/>
        </authorList>
    </citation>
    <scope>NUCLEOTIDE SEQUENCE [LARGE SCALE GENOMIC DNA]</scope>
    <source>
        <strain evidence="2 3">NBRC 100340</strain>
    </source>
</reference>
<dbReference type="SMART" id="SM00530">
    <property type="entry name" value="HTH_XRE"/>
    <property type="match status" value="1"/>
</dbReference>
<dbReference type="Proteomes" id="UP000008366">
    <property type="component" value="Unassembled WGS sequence"/>
</dbReference>
<dbReference type="AlphaFoldDB" id="K6WSQ0"/>
<name>K6WSQ0_9MICO</name>
<dbReference type="OrthoDB" id="4557883at2"/>
<sequence>MDSIRELGTVLRARRHELGLSQSELSERAGVSRPWLSRLEAGQHPRAEVQKVLDVIVALGLGIEVAIAPERSAQADDPFEHYFRVDR</sequence>
<dbReference type="STRING" id="1184609.KILIM_050_00180"/>
<dbReference type="InterPro" id="IPR010982">
    <property type="entry name" value="Lambda_DNA-bd_dom_sf"/>
</dbReference>
<dbReference type="InterPro" id="IPR001387">
    <property type="entry name" value="Cro/C1-type_HTH"/>
</dbReference>
<evidence type="ECO:0000313" key="2">
    <source>
        <dbReference type="EMBL" id="GAB96836.1"/>
    </source>
</evidence>
<dbReference type="Pfam" id="PF13560">
    <property type="entry name" value="HTH_31"/>
    <property type="match status" value="1"/>
</dbReference>
<dbReference type="EMBL" id="BAHD01000050">
    <property type="protein sequence ID" value="GAB96836.1"/>
    <property type="molecule type" value="Genomic_DNA"/>
</dbReference>
<evidence type="ECO:0000313" key="3">
    <source>
        <dbReference type="Proteomes" id="UP000008366"/>
    </source>
</evidence>
<keyword evidence="3" id="KW-1185">Reference proteome</keyword>
<dbReference type="GO" id="GO:0003677">
    <property type="term" value="F:DNA binding"/>
    <property type="evidence" value="ECO:0007669"/>
    <property type="project" value="UniProtKB-KW"/>
</dbReference>
<protein>
    <submittedName>
        <fullName evidence="2">Putative Xre family DNA-binding protein</fullName>
    </submittedName>
</protein>
<keyword evidence="2" id="KW-0238">DNA-binding</keyword>
<gene>
    <name evidence="2" type="ORF">KILIM_050_00180</name>
</gene>
<comment type="caution">
    <text evidence="2">The sequence shown here is derived from an EMBL/GenBank/DDBJ whole genome shotgun (WGS) entry which is preliminary data.</text>
</comment>
<evidence type="ECO:0000259" key="1">
    <source>
        <dbReference type="PROSITE" id="PS50943"/>
    </source>
</evidence>